<evidence type="ECO:0000259" key="2">
    <source>
        <dbReference type="Pfam" id="PF07670"/>
    </source>
</evidence>
<accession>A1HNK2</accession>
<evidence type="ECO:0000313" key="4">
    <source>
        <dbReference type="Proteomes" id="UP000005139"/>
    </source>
</evidence>
<dbReference type="RefSeq" id="WP_007288609.1">
    <property type="nucleotide sequence ID" value="NZ_AAWL01000003.1"/>
</dbReference>
<keyword evidence="1" id="KW-0812">Transmembrane</keyword>
<name>A1HNK2_9FIRM</name>
<feature type="transmembrane region" description="Helical" evidence="1">
    <location>
        <begin position="75"/>
        <end position="95"/>
    </location>
</feature>
<keyword evidence="1" id="KW-0472">Membrane</keyword>
<gene>
    <name evidence="3" type="ORF">TcarDRAFT_2311</name>
</gene>
<proteinExistence type="predicted"/>
<reference evidence="3 4" key="1">
    <citation type="submission" date="2007-01" db="EMBL/GenBank/DDBJ databases">
        <title>Annotation of the draft genome assembly of Thermosinus carboxydivorans Nor1.</title>
        <authorList>
            <consortium name="US DOE Joint Genome Institute (JGI-ORNL)"/>
            <person name="Larimer F."/>
            <person name="Land M."/>
            <person name="Hauser L."/>
        </authorList>
    </citation>
    <scope>NUCLEOTIDE SEQUENCE [LARGE SCALE GENOMIC DNA]</scope>
    <source>
        <strain evidence="3 4">Nor1</strain>
    </source>
</reference>
<organism evidence="3 4">
    <name type="scientific">Thermosinus carboxydivorans Nor1</name>
    <dbReference type="NCBI Taxonomy" id="401526"/>
    <lineage>
        <taxon>Bacteria</taxon>
        <taxon>Bacillati</taxon>
        <taxon>Bacillota</taxon>
        <taxon>Negativicutes</taxon>
        <taxon>Selenomonadales</taxon>
        <taxon>Sporomusaceae</taxon>
        <taxon>Thermosinus</taxon>
    </lineage>
</organism>
<feature type="transmembrane region" description="Helical" evidence="1">
    <location>
        <begin position="176"/>
        <end position="200"/>
    </location>
</feature>
<keyword evidence="4" id="KW-1185">Reference proteome</keyword>
<protein>
    <submittedName>
        <fullName evidence="3">Nucleoside recognition domain protein</fullName>
    </submittedName>
</protein>
<dbReference type="AlphaFoldDB" id="A1HNK2"/>
<reference evidence="3 4" key="2">
    <citation type="submission" date="2007-01" db="EMBL/GenBank/DDBJ databases">
        <title>Sequencing of the draft genome and assembly of Thermosinus carboxydivorans Nor1.</title>
        <authorList>
            <consortium name="US DOE Joint Genome Institute (JGI-PGF)"/>
            <person name="Copeland A."/>
            <person name="Lucas S."/>
            <person name="Lapidus A."/>
            <person name="Barry K."/>
            <person name="Glavina del Rio T."/>
            <person name="Dalin E."/>
            <person name="Tice H."/>
            <person name="Bruce D."/>
            <person name="Pitluck S."/>
            <person name="Richardson P."/>
        </authorList>
    </citation>
    <scope>NUCLEOTIDE SEQUENCE [LARGE SCALE GENOMIC DNA]</scope>
    <source>
        <strain evidence="3 4">Nor1</strain>
    </source>
</reference>
<evidence type="ECO:0000256" key="1">
    <source>
        <dbReference type="SAM" id="Phobius"/>
    </source>
</evidence>
<comment type="caution">
    <text evidence="3">The sequence shown here is derived from an EMBL/GenBank/DDBJ whole genome shotgun (WGS) entry which is preliminary data.</text>
</comment>
<feature type="transmembrane region" description="Helical" evidence="1">
    <location>
        <begin position="107"/>
        <end position="127"/>
    </location>
</feature>
<feature type="domain" description="Nucleoside transporter/FeoB GTPase Gate" evidence="2">
    <location>
        <begin position="79"/>
        <end position="176"/>
    </location>
</feature>
<dbReference type="InterPro" id="IPR011642">
    <property type="entry name" value="Gate_dom"/>
</dbReference>
<keyword evidence="1" id="KW-1133">Transmembrane helix</keyword>
<sequence length="220" mass="23232">MNQDSQNAKQELKVPVAGYLALIFAIIFFSGIFASAKGWISAFDFNVINGKFGTMKDAAKATFTGMGGAGARDGFLFALSLIPSVMLALGIIEVVDHLGGLKAAQKLLTPILRPLLGIPGIAGLALISSLQSTDAGAGMTKALRENGAITEKEKTIFCAFQFSAGGTITNYLSTGAALFSFLTVPIILPLAVIFVMKVFGANVMRLYLNKFVKEDLDNGK</sequence>
<dbReference type="Proteomes" id="UP000005139">
    <property type="component" value="Unassembled WGS sequence"/>
</dbReference>
<dbReference type="Pfam" id="PF07670">
    <property type="entry name" value="Gate"/>
    <property type="match status" value="1"/>
</dbReference>
<feature type="transmembrane region" description="Helical" evidence="1">
    <location>
        <begin position="12"/>
        <end position="36"/>
    </location>
</feature>
<dbReference type="OrthoDB" id="1645614at2"/>
<evidence type="ECO:0000313" key="3">
    <source>
        <dbReference type="EMBL" id="EAX48361.1"/>
    </source>
</evidence>
<dbReference type="EMBL" id="AAWL01000003">
    <property type="protein sequence ID" value="EAX48361.1"/>
    <property type="molecule type" value="Genomic_DNA"/>
</dbReference>
<dbReference type="eggNOG" id="COG3366">
    <property type="taxonomic scope" value="Bacteria"/>
</dbReference>